<gene>
    <name evidence="2" type="ORF">A2976_02800</name>
</gene>
<dbReference type="AlphaFoldDB" id="A0A1F4VHB8"/>
<name>A0A1F4VHB8_UNCKA</name>
<accession>A0A1F4VHB8</accession>
<evidence type="ECO:0000313" key="2">
    <source>
        <dbReference type="EMBL" id="OGC56495.1"/>
    </source>
</evidence>
<comment type="caution">
    <text evidence="2">The sequence shown here is derived from an EMBL/GenBank/DDBJ whole genome shotgun (WGS) entry which is preliminary data.</text>
</comment>
<feature type="transmembrane region" description="Helical" evidence="1">
    <location>
        <begin position="12"/>
        <end position="33"/>
    </location>
</feature>
<dbReference type="SUPFAM" id="SSF54523">
    <property type="entry name" value="Pili subunits"/>
    <property type="match status" value="1"/>
</dbReference>
<dbReference type="Gene3D" id="3.30.700.10">
    <property type="entry name" value="Glycoprotein, Type 4 Pilin"/>
    <property type="match status" value="1"/>
</dbReference>
<keyword evidence="1" id="KW-1133">Transmembrane helix</keyword>
<keyword evidence="1" id="KW-0472">Membrane</keyword>
<keyword evidence="1" id="KW-0812">Transmembrane</keyword>
<evidence type="ECO:0000256" key="1">
    <source>
        <dbReference type="SAM" id="Phobius"/>
    </source>
</evidence>
<dbReference type="NCBIfam" id="TIGR02532">
    <property type="entry name" value="IV_pilin_GFxxxE"/>
    <property type="match status" value="1"/>
</dbReference>
<dbReference type="InterPro" id="IPR012902">
    <property type="entry name" value="N_methyl_site"/>
</dbReference>
<organism evidence="2 3">
    <name type="scientific">candidate division WWE3 bacterium RIFCSPLOWO2_01_FULL_41_9</name>
    <dbReference type="NCBI Taxonomy" id="1802626"/>
    <lineage>
        <taxon>Bacteria</taxon>
        <taxon>Katanobacteria</taxon>
    </lineage>
</organism>
<protein>
    <recommendedName>
        <fullName evidence="4">General secretion pathway GspH domain-containing protein</fullName>
    </recommendedName>
</protein>
<dbReference type="Proteomes" id="UP000178346">
    <property type="component" value="Unassembled WGS sequence"/>
</dbReference>
<reference evidence="2 3" key="1">
    <citation type="journal article" date="2016" name="Nat. Commun.">
        <title>Thousands of microbial genomes shed light on interconnected biogeochemical processes in an aquifer system.</title>
        <authorList>
            <person name="Anantharaman K."/>
            <person name="Brown C.T."/>
            <person name="Hug L.A."/>
            <person name="Sharon I."/>
            <person name="Castelle C.J."/>
            <person name="Probst A.J."/>
            <person name="Thomas B.C."/>
            <person name="Singh A."/>
            <person name="Wilkins M.J."/>
            <person name="Karaoz U."/>
            <person name="Brodie E.L."/>
            <person name="Williams K.H."/>
            <person name="Hubbard S.S."/>
            <person name="Banfield J.F."/>
        </authorList>
    </citation>
    <scope>NUCLEOTIDE SEQUENCE [LARGE SCALE GENOMIC DNA]</scope>
</reference>
<evidence type="ECO:0008006" key="4">
    <source>
        <dbReference type="Google" id="ProtNLM"/>
    </source>
</evidence>
<evidence type="ECO:0000313" key="3">
    <source>
        <dbReference type="Proteomes" id="UP000178346"/>
    </source>
</evidence>
<dbReference type="InterPro" id="IPR045584">
    <property type="entry name" value="Pilin-like"/>
</dbReference>
<dbReference type="EMBL" id="MEVJ01000048">
    <property type="protein sequence ID" value="OGC56495.1"/>
    <property type="molecule type" value="Genomic_DNA"/>
</dbReference>
<proteinExistence type="predicted"/>
<sequence length="178" mass="19648">MRKAALYYGFTMIELLIVVAIMSILTGAILPGFNSYVTNQNLRQAQEQIKNDLRSTQIKALAGSFSDDINVKYWGVHFRPDSGTYDYFTSLNTTDPILCTDSYNTTTYILRSVSTKLPSDLRYTGSSHRCVFFNNDNGDIVNTGAVIVGASGATSNCRRVEMNGPGRIIINLTNMSCS</sequence>
<dbReference type="Pfam" id="PF07963">
    <property type="entry name" value="N_methyl"/>
    <property type="match status" value="1"/>
</dbReference>